<accession>A0AA36EH40</accession>
<dbReference type="EMBL" id="OX465083">
    <property type="protein sequence ID" value="CAI9295407.1"/>
    <property type="molecule type" value="Genomic_DNA"/>
</dbReference>
<organism evidence="2 3">
    <name type="scientific">Lactuca saligna</name>
    <name type="common">Willowleaf lettuce</name>
    <dbReference type="NCBI Taxonomy" id="75948"/>
    <lineage>
        <taxon>Eukaryota</taxon>
        <taxon>Viridiplantae</taxon>
        <taxon>Streptophyta</taxon>
        <taxon>Embryophyta</taxon>
        <taxon>Tracheophyta</taxon>
        <taxon>Spermatophyta</taxon>
        <taxon>Magnoliopsida</taxon>
        <taxon>eudicotyledons</taxon>
        <taxon>Gunneridae</taxon>
        <taxon>Pentapetalae</taxon>
        <taxon>asterids</taxon>
        <taxon>campanulids</taxon>
        <taxon>Asterales</taxon>
        <taxon>Asteraceae</taxon>
        <taxon>Cichorioideae</taxon>
        <taxon>Cichorieae</taxon>
        <taxon>Lactucinae</taxon>
        <taxon>Lactuca</taxon>
    </lineage>
</organism>
<protein>
    <submittedName>
        <fullName evidence="2">Uncharacterized protein</fullName>
    </submittedName>
</protein>
<evidence type="ECO:0000313" key="2">
    <source>
        <dbReference type="EMBL" id="CAI9295407.1"/>
    </source>
</evidence>
<dbReference type="AlphaFoldDB" id="A0AA36EH40"/>
<reference evidence="2" key="1">
    <citation type="submission" date="2023-04" db="EMBL/GenBank/DDBJ databases">
        <authorList>
            <person name="Vijverberg K."/>
            <person name="Xiong W."/>
            <person name="Schranz E."/>
        </authorList>
    </citation>
    <scope>NUCLEOTIDE SEQUENCE</scope>
</reference>
<evidence type="ECO:0000256" key="1">
    <source>
        <dbReference type="SAM" id="MobiDB-lite"/>
    </source>
</evidence>
<gene>
    <name evidence="2" type="ORF">LSALG_LOCUS34349</name>
</gene>
<feature type="region of interest" description="Disordered" evidence="1">
    <location>
        <begin position="134"/>
        <end position="157"/>
    </location>
</feature>
<dbReference type="Proteomes" id="UP001177003">
    <property type="component" value="Chromosome 7"/>
</dbReference>
<proteinExistence type="predicted"/>
<evidence type="ECO:0000313" key="3">
    <source>
        <dbReference type="Proteomes" id="UP001177003"/>
    </source>
</evidence>
<keyword evidence="3" id="KW-1185">Reference proteome</keyword>
<sequence>MGGTTTVKTLENHLTEEKDSFSGLHFALQKDNVDHNTYMSNSILALQRNYEGENKLIDTIVVKTEKIMTMKQELKNDDNANLVKIDEELCYLMLSCSRFSQSLIHYLVFRVAVLLHNNGDGTDNENMMEEDLNEEISTSEPINIKNPYEVPKRDEKP</sequence>
<name>A0AA36EH40_LACSI</name>